<dbReference type="Proteomes" id="UP000255411">
    <property type="component" value="Chromosome"/>
</dbReference>
<feature type="transmembrane region" description="Helical" evidence="1">
    <location>
        <begin position="122"/>
        <end position="141"/>
    </location>
</feature>
<gene>
    <name evidence="3" type="primary">citS</name>
    <name evidence="3" type="ORF">Sp14A_16060</name>
</gene>
<sequence>MDLAIDLISVIYRIAVDIVLFSRISGRKFTIKDCPLVLLIYLLFPTILTFLEQSFYSKFNILDYLLEPFRISVLAFVYMRGLPISLILFYGLSSSILQNLFYRFHSFFLFPIWGWDNSMLEITSYWIVFYFSSFIGAMWFIRWSGYDFKQLKNRALDIKEKQLLRVANINTIFYFFSIELLTYQEFDLNIDTLSLRRLLVSIELLIFIGIINQLDRRLKIHYQEQIQFQQELQLINMENYSNQVEGLYKEVRSFRHDYANLLTTLKLGIENKDINLIEDIYQSVLKDSNKSLRGHKFDIARLSNIDNSALKSLLAAKFSQAREFGIDIRLEVPEVIKPQGMDLVDFITIVSILCDNAIEAASETEKPEIQIAYLLFENYQSFVIENSSQELYVSTNDLYSYGCSSKGSKRGVGLYNVMKIMERYPNVSIQTQNNEHKFSQTLEINTKTLR</sequence>
<dbReference type="AlphaFoldDB" id="A0A345VLB4"/>
<dbReference type="InterPro" id="IPR032834">
    <property type="entry name" value="NatK-like_C"/>
</dbReference>
<dbReference type="Pfam" id="PF14501">
    <property type="entry name" value="HATPase_c_5"/>
    <property type="match status" value="1"/>
</dbReference>
<name>A0A345VLB4_9STRE</name>
<accession>A0A345VLB4</accession>
<keyword evidence="1" id="KW-1133">Transmembrane helix</keyword>
<evidence type="ECO:0000313" key="4">
    <source>
        <dbReference type="Proteomes" id="UP000255411"/>
    </source>
</evidence>
<evidence type="ECO:0000259" key="2">
    <source>
        <dbReference type="Pfam" id="PF14501"/>
    </source>
</evidence>
<feature type="transmembrane region" description="Helical" evidence="1">
    <location>
        <begin position="195"/>
        <end position="214"/>
    </location>
</feature>
<dbReference type="RefSeq" id="WP_240314745.1">
    <property type="nucleotide sequence ID" value="NZ_CP022601.1"/>
</dbReference>
<proteinExistence type="predicted"/>
<dbReference type="EMBL" id="CP022601">
    <property type="protein sequence ID" value="AXJ13516.1"/>
    <property type="molecule type" value="Genomic_DNA"/>
</dbReference>
<protein>
    <submittedName>
        <fullName evidence="3">Sensor protein CitS</fullName>
        <ecNumber evidence="3">2.7.13.3</ecNumber>
    </submittedName>
</protein>
<evidence type="ECO:0000313" key="3">
    <source>
        <dbReference type="EMBL" id="AXJ13516.1"/>
    </source>
</evidence>
<feature type="domain" description="Sensor histidine kinase NatK-like C-terminal" evidence="2">
    <location>
        <begin position="341"/>
        <end position="444"/>
    </location>
</feature>
<feature type="transmembrane region" description="Helical" evidence="1">
    <location>
        <begin position="162"/>
        <end position="183"/>
    </location>
</feature>
<keyword evidence="1" id="KW-0812">Transmembrane</keyword>
<dbReference type="GO" id="GO:0042802">
    <property type="term" value="F:identical protein binding"/>
    <property type="evidence" value="ECO:0007669"/>
    <property type="project" value="TreeGrafter"/>
</dbReference>
<dbReference type="Gene3D" id="3.30.565.10">
    <property type="entry name" value="Histidine kinase-like ATPase, C-terminal domain"/>
    <property type="match status" value="1"/>
</dbReference>
<dbReference type="SUPFAM" id="SSF55874">
    <property type="entry name" value="ATPase domain of HSP90 chaperone/DNA topoisomerase II/histidine kinase"/>
    <property type="match status" value="1"/>
</dbReference>
<dbReference type="PANTHER" id="PTHR40448:SF1">
    <property type="entry name" value="TWO-COMPONENT SENSOR HISTIDINE KINASE"/>
    <property type="match status" value="1"/>
</dbReference>
<feature type="transmembrane region" description="Helical" evidence="1">
    <location>
        <begin position="34"/>
        <end position="51"/>
    </location>
</feature>
<feature type="transmembrane region" description="Helical" evidence="1">
    <location>
        <begin position="6"/>
        <end position="22"/>
    </location>
</feature>
<reference evidence="3 4" key="1">
    <citation type="submission" date="2017-07" db="EMBL/GenBank/DDBJ databases">
        <title>Streptococcus pluranimalium as cause of bovine abortion.</title>
        <authorList>
            <person name="Rodriguez Campos S."/>
            <person name="Gobeli Brawand S."/>
            <person name="Brodard I."/>
            <person name="Rychener L."/>
            <person name="Perreten V."/>
        </authorList>
    </citation>
    <scope>NUCLEOTIDE SEQUENCE [LARGE SCALE GENOMIC DNA]</scope>
    <source>
        <strain evidence="3 4">14A0014</strain>
    </source>
</reference>
<evidence type="ECO:0000256" key="1">
    <source>
        <dbReference type="SAM" id="Phobius"/>
    </source>
</evidence>
<keyword evidence="3" id="KW-0808">Transferase</keyword>
<dbReference type="PANTHER" id="PTHR40448">
    <property type="entry name" value="TWO-COMPONENT SENSOR HISTIDINE KINASE"/>
    <property type="match status" value="1"/>
</dbReference>
<keyword evidence="1" id="KW-0472">Membrane</keyword>
<organism evidence="3 4">
    <name type="scientific">Streptococcus pluranimalium</name>
    <dbReference type="NCBI Taxonomy" id="82348"/>
    <lineage>
        <taxon>Bacteria</taxon>
        <taxon>Bacillati</taxon>
        <taxon>Bacillota</taxon>
        <taxon>Bacilli</taxon>
        <taxon>Lactobacillales</taxon>
        <taxon>Streptococcaceae</taxon>
        <taxon>Streptococcus</taxon>
    </lineage>
</organism>
<dbReference type="InterPro" id="IPR036890">
    <property type="entry name" value="HATPase_C_sf"/>
</dbReference>
<dbReference type="EC" id="2.7.13.3" evidence="3"/>
<dbReference type="GO" id="GO:0004673">
    <property type="term" value="F:protein histidine kinase activity"/>
    <property type="evidence" value="ECO:0007669"/>
    <property type="project" value="UniProtKB-EC"/>
</dbReference>
<feature type="transmembrane region" description="Helical" evidence="1">
    <location>
        <begin position="100"/>
        <end position="116"/>
    </location>
</feature>
<feature type="transmembrane region" description="Helical" evidence="1">
    <location>
        <begin position="71"/>
        <end position="93"/>
    </location>
</feature>